<feature type="region of interest" description="Disordered" evidence="1">
    <location>
        <begin position="308"/>
        <end position="331"/>
    </location>
</feature>
<keyword evidence="2" id="KW-1185">Reference proteome</keyword>
<accession>A0A914Q7Z8</accession>
<dbReference type="Proteomes" id="UP000887578">
    <property type="component" value="Unplaced"/>
</dbReference>
<reference evidence="3" key="1">
    <citation type="submission" date="2022-11" db="UniProtKB">
        <authorList>
            <consortium name="WormBaseParasite"/>
        </authorList>
    </citation>
    <scope>IDENTIFICATION</scope>
</reference>
<name>A0A914Q7Z8_9BILA</name>
<dbReference type="AlphaFoldDB" id="A0A914Q7Z8"/>
<sequence>MLLLDELHMDCFGQILKYLNDSDIRTLFETNYKLASLIISCIGGPPAKMLTLRNASRRAEAVYHSTSRQLIYSVINLEEDFFYSNAIYDVVNLVIAFPTDMEKLMKMFRSLQRQTKNGIYYKWKELNLICTQSAVITEELAEELCKFQYHSFACSAEHIARDVSLLQFLKSCEKAENIWLMSPHFTTDFMSALEHWTYKGNSNCSIVFQNPSHEASIIELPPEEFLINFCENFPTKKLLLSIVIDTEEFEADRLPNYVQILTARLPEFEITSRNSRITIKNISMYSFEMFVIAANVIKTPTQIFLFEDEENEEDGGEDDGYEQEEEEGWDY</sequence>
<evidence type="ECO:0000313" key="3">
    <source>
        <dbReference type="WBParaSite" id="PDA_v2.g23266.t1"/>
    </source>
</evidence>
<proteinExistence type="predicted"/>
<protein>
    <submittedName>
        <fullName evidence="3">F-box domain-containing protein</fullName>
    </submittedName>
</protein>
<evidence type="ECO:0000313" key="2">
    <source>
        <dbReference type="Proteomes" id="UP000887578"/>
    </source>
</evidence>
<dbReference type="WBParaSite" id="PDA_v2.g23266.t1">
    <property type="protein sequence ID" value="PDA_v2.g23266.t1"/>
    <property type="gene ID" value="PDA_v2.g23266"/>
</dbReference>
<organism evidence="2 3">
    <name type="scientific">Panagrolaimus davidi</name>
    <dbReference type="NCBI Taxonomy" id="227884"/>
    <lineage>
        <taxon>Eukaryota</taxon>
        <taxon>Metazoa</taxon>
        <taxon>Ecdysozoa</taxon>
        <taxon>Nematoda</taxon>
        <taxon>Chromadorea</taxon>
        <taxon>Rhabditida</taxon>
        <taxon>Tylenchina</taxon>
        <taxon>Panagrolaimomorpha</taxon>
        <taxon>Panagrolaimoidea</taxon>
        <taxon>Panagrolaimidae</taxon>
        <taxon>Panagrolaimus</taxon>
    </lineage>
</organism>
<evidence type="ECO:0000256" key="1">
    <source>
        <dbReference type="SAM" id="MobiDB-lite"/>
    </source>
</evidence>